<evidence type="ECO:0000256" key="2">
    <source>
        <dbReference type="SAM" id="MobiDB-lite"/>
    </source>
</evidence>
<sequence length="263" mass="29386">MKPDKAIIEPQSENKGKITDKRKSPLTIGGWGSWKMRSRRNGKPSGNSEGRRKRKRISRRISSSRASSGRGFRKPNRLLRRYSSRKYPRQLAGSSGSYEGGSQSLTWTKDYQIVVRDGEEEKAFHKLSGGEQVCAALTVRLAILQRLAPINFAFLDEPTENLDEARRQNLSSRLESIKALDQLCVISHDRVFEGIADRTISLEKKEGKNGGSGASPTKITSSTAGQQPRVERSEGSPRRGLRRLDYLRRAECIPGVFSTSRPA</sequence>
<reference evidence="4 5" key="1">
    <citation type="journal article" date="2016" name="Sci. Rep.">
        <title>Metabolic traits of an uncultured archaeal lineage -MSBL1- from brine pools of the Red Sea.</title>
        <authorList>
            <person name="Mwirichia R."/>
            <person name="Alam I."/>
            <person name="Rashid M."/>
            <person name="Vinu M."/>
            <person name="Ba-Alawi W."/>
            <person name="Anthony Kamau A."/>
            <person name="Kamanda Ngugi D."/>
            <person name="Goker M."/>
            <person name="Klenk H.P."/>
            <person name="Bajic V."/>
            <person name="Stingl U."/>
        </authorList>
    </citation>
    <scope>NUCLEOTIDE SEQUENCE [LARGE SCALE GENOMIC DNA]</scope>
    <source>
        <strain evidence="4">SCGC-AAA259E22</strain>
    </source>
</reference>
<protein>
    <recommendedName>
        <fullName evidence="3">RecF/RecN/SMC N-terminal domain-containing protein</fullName>
    </recommendedName>
</protein>
<feature type="region of interest" description="Disordered" evidence="2">
    <location>
        <begin position="203"/>
        <end position="242"/>
    </location>
</feature>
<feature type="compositionally biased region" description="Basic residues" evidence="2">
    <location>
        <begin position="71"/>
        <end position="88"/>
    </location>
</feature>
<dbReference type="EMBL" id="LHXP01000016">
    <property type="protein sequence ID" value="KXA93529.1"/>
    <property type="molecule type" value="Genomic_DNA"/>
</dbReference>
<dbReference type="Proteomes" id="UP000070657">
    <property type="component" value="Unassembled WGS sequence"/>
</dbReference>
<dbReference type="PANTHER" id="PTHR32114:SF2">
    <property type="entry name" value="ABC TRANSPORTER ABCH.3"/>
    <property type="match status" value="1"/>
</dbReference>
<evidence type="ECO:0000256" key="1">
    <source>
        <dbReference type="ARBA" id="ARBA00023054"/>
    </source>
</evidence>
<dbReference type="PANTHER" id="PTHR32114">
    <property type="entry name" value="ABC TRANSPORTER ABCH.3"/>
    <property type="match status" value="1"/>
</dbReference>
<proteinExistence type="predicted"/>
<dbReference type="InterPro" id="IPR027417">
    <property type="entry name" value="P-loop_NTPase"/>
</dbReference>
<feature type="region of interest" description="Disordered" evidence="2">
    <location>
        <begin position="1"/>
        <end position="100"/>
    </location>
</feature>
<dbReference type="SUPFAM" id="SSF52540">
    <property type="entry name" value="P-loop containing nucleoside triphosphate hydrolases"/>
    <property type="match status" value="1"/>
</dbReference>
<feature type="domain" description="RecF/RecN/SMC N-terminal" evidence="3">
    <location>
        <begin position="126"/>
        <end position="206"/>
    </location>
</feature>
<dbReference type="AlphaFoldDB" id="A0A133UH78"/>
<feature type="compositionally biased region" description="Basic and acidic residues" evidence="2">
    <location>
        <begin position="1"/>
        <end position="23"/>
    </location>
</feature>
<comment type="caution">
    <text evidence="4">The sequence shown here is derived from an EMBL/GenBank/DDBJ whole genome shotgun (WGS) entry which is preliminary data.</text>
</comment>
<gene>
    <name evidence="4" type="ORF">AKJ66_01895</name>
</gene>
<organism evidence="4 5">
    <name type="scientific">candidate division MSBL1 archaeon SCGC-AAA259E22</name>
    <dbReference type="NCBI Taxonomy" id="1698265"/>
    <lineage>
        <taxon>Archaea</taxon>
        <taxon>Methanobacteriati</taxon>
        <taxon>Methanobacteriota</taxon>
        <taxon>candidate division MSBL1</taxon>
    </lineage>
</organism>
<dbReference type="Pfam" id="PF02463">
    <property type="entry name" value="SMC_N"/>
    <property type="match status" value="1"/>
</dbReference>
<keyword evidence="1" id="KW-0175">Coiled coil</keyword>
<evidence type="ECO:0000313" key="5">
    <source>
        <dbReference type="Proteomes" id="UP000070657"/>
    </source>
</evidence>
<evidence type="ECO:0000259" key="3">
    <source>
        <dbReference type="Pfam" id="PF02463"/>
    </source>
</evidence>
<accession>A0A133UH78</accession>
<feature type="compositionally biased region" description="Polar residues" evidence="2">
    <location>
        <begin position="214"/>
        <end position="226"/>
    </location>
</feature>
<keyword evidence="5" id="KW-1185">Reference proteome</keyword>
<name>A0A133UH78_9EURY</name>
<feature type="compositionally biased region" description="Low complexity" evidence="2">
    <location>
        <begin position="60"/>
        <end position="70"/>
    </location>
</feature>
<evidence type="ECO:0000313" key="4">
    <source>
        <dbReference type="EMBL" id="KXA93529.1"/>
    </source>
</evidence>
<feature type="compositionally biased region" description="Basic and acidic residues" evidence="2">
    <location>
        <begin position="229"/>
        <end position="242"/>
    </location>
</feature>
<dbReference type="Gene3D" id="3.40.50.300">
    <property type="entry name" value="P-loop containing nucleotide triphosphate hydrolases"/>
    <property type="match status" value="1"/>
</dbReference>
<dbReference type="InterPro" id="IPR003395">
    <property type="entry name" value="RecF/RecN/SMC_N"/>
</dbReference>